<proteinExistence type="inferred from homology"/>
<dbReference type="InterPro" id="IPR029057">
    <property type="entry name" value="PRTase-like"/>
</dbReference>
<evidence type="ECO:0000313" key="4">
    <source>
        <dbReference type="EMBL" id="MBE1514247.1"/>
    </source>
</evidence>
<evidence type="ECO:0000256" key="1">
    <source>
        <dbReference type="ARBA" id="ARBA00008007"/>
    </source>
</evidence>
<feature type="domain" description="Phosphoribosyltransferase" evidence="3">
    <location>
        <begin position="227"/>
        <end position="285"/>
    </location>
</feature>
<gene>
    <name evidence="4" type="ORF">H4W26_001002</name>
</gene>
<name>A0ABR9J5I3_9MICC</name>
<comment type="similarity">
    <text evidence="1">Belongs to the ComF/GntX family.</text>
</comment>
<dbReference type="InterPro" id="IPR000836">
    <property type="entry name" value="PRTase_dom"/>
</dbReference>
<evidence type="ECO:0000313" key="5">
    <source>
        <dbReference type="Proteomes" id="UP000636579"/>
    </source>
</evidence>
<dbReference type="Proteomes" id="UP000636579">
    <property type="component" value="Unassembled WGS sequence"/>
</dbReference>
<feature type="compositionally biased region" description="Basic residues" evidence="2">
    <location>
        <begin position="207"/>
        <end position="218"/>
    </location>
</feature>
<sequence>MLRGLAGSADRAWFSAAGRSARSALNAALGLLSPTWCHGCGAEDTVFCLACSEDLHALTRAPFPAEQQALALPLLFQGEEVLVLPVAAAGRYEGLLSRALLAFKDHGSITLAGHLAPGLRRSLELALERAAPGTRGTGPAVWTVVTPPPSLKSRLSRGFDPLQLLLRHVLASPGGGILCGHRQLVYAPGVIRQSKQASLRSLAPHGGRQKSRGARARRRSLGGSFEITAHGARMLPGADVLLLDDVLTSGSTLGELYRVLDAAGAAVHGAAVIAATPSPGAEDEFLLVSASPDA</sequence>
<reference evidence="4 5" key="1">
    <citation type="submission" date="2020-10" db="EMBL/GenBank/DDBJ databases">
        <title>Sequencing the genomes of 1000 actinobacteria strains.</title>
        <authorList>
            <person name="Klenk H.-P."/>
        </authorList>
    </citation>
    <scope>NUCLEOTIDE SEQUENCE [LARGE SCALE GENOMIC DNA]</scope>
    <source>
        <strain evidence="4 5">DSM 15474</strain>
    </source>
</reference>
<dbReference type="Gene3D" id="3.40.50.2020">
    <property type="match status" value="1"/>
</dbReference>
<comment type="caution">
    <text evidence="4">The sequence shown here is derived from an EMBL/GenBank/DDBJ whole genome shotgun (WGS) entry which is preliminary data.</text>
</comment>
<dbReference type="Pfam" id="PF00156">
    <property type="entry name" value="Pribosyltran"/>
    <property type="match status" value="1"/>
</dbReference>
<evidence type="ECO:0000259" key="3">
    <source>
        <dbReference type="Pfam" id="PF00156"/>
    </source>
</evidence>
<evidence type="ECO:0000256" key="2">
    <source>
        <dbReference type="SAM" id="MobiDB-lite"/>
    </source>
</evidence>
<dbReference type="PANTHER" id="PTHR47505">
    <property type="entry name" value="DNA UTILIZATION PROTEIN YHGH"/>
    <property type="match status" value="1"/>
</dbReference>
<organism evidence="4 5">
    <name type="scientific">Nesterenkonia halotolerans</name>
    <dbReference type="NCBI Taxonomy" id="225325"/>
    <lineage>
        <taxon>Bacteria</taxon>
        <taxon>Bacillati</taxon>
        <taxon>Actinomycetota</taxon>
        <taxon>Actinomycetes</taxon>
        <taxon>Micrococcales</taxon>
        <taxon>Micrococcaceae</taxon>
        <taxon>Nesterenkonia</taxon>
    </lineage>
</organism>
<dbReference type="RefSeq" id="WP_192591021.1">
    <property type="nucleotide sequence ID" value="NZ_JADBEE010000001.1"/>
</dbReference>
<dbReference type="CDD" id="cd06223">
    <property type="entry name" value="PRTases_typeI"/>
    <property type="match status" value="1"/>
</dbReference>
<dbReference type="InterPro" id="IPR051910">
    <property type="entry name" value="ComF/GntX_DNA_util-trans"/>
</dbReference>
<feature type="region of interest" description="Disordered" evidence="2">
    <location>
        <begin position="198"/>
        <end position="218"/>
    </location>
</feature>
<dbReference type="EMBL" id="JADBEE010000001">
    <property type="protein sequence ID" value="MBE1514247.1"/>
    <property type="molecule type" value="Genomic_DNA"/>
</dbReference>
<protein>
    <submittedName>
        <fullName evidence="4">Amidophosphoribosyltransferase</fullName>
    </submittedName>
</protein>
<dbReference type="PANTHER" id="PTHR47505:SF1">
    <property type="entry name" value="DNA UTILIZATION PROTEIN YHGH"/>
    <property type="match status" value="1"/>
</dbReference>
<dbReference type="SUPFAM" id="SSF53271">
    <property type="entry name" value="PRTase-like"/>
    <property type="match status" value="1"/>
</dbReference>
<keyword evidence="5" id="KW-1185">Reference proteome</keyword>
<accession>A0ABR9J5I3</accession>